<dbReference type="PATRIC" id="fig|1116213.3.peg.52"/>
<name>G8C2M3_9MOLU</name>
<dbReference type="AlphaFoldDB" id="G8C2M3"/>
<dbReference type="EMBL" id="HE613254">
    <property type="protein sequence ID" value="CCE66571.1"/>
    <property type="molecule type" value="Genomic_DNA"/>
</dbReference>
<dbReference type="HOGENOM" id="CLU_1823237_0_0_14"/>
<protein>
    <submittedName>
        <fullName evidence="1">Uncharacterized protein</fullName>
    </submittedName>
</protein>
<sequence>MFKGYLGSKIYQTPFAISFSTPKRAHFFEPGNKLQNRLIKLQLLYQEWLPKTIKLLAIPVIQLYKKYYVESPEINKKVTDFLGRDVNTNVKDLTGFEKKEYLRYQKLFAEKQVKPYSTNIPWIPHMFSAKPHVVNFQEAIDYFRSLYISEAKKAAASAANSTSS</sequence>
<reference evidence="1" key="2">
    <citation type="submission" date="2011-11" db="EMBL/GenBank/DDBJ databases">
        <authorList>
            <person name="Barker E."/>
        </authorList>
    </citation>
    <scope>NUCLEOTIDE SEQUENCE</scope>
    <source>
        <strain evidence="1">Birmingham 1</strain>
    </source>
</reference>
<organism evidence="1">
    <name type="scientific">Candidatus Mycoplasma haematominutum 'Birmingham 1'</name>
    <dbReference type="NCBI Taxonomy" id="1116213"/>
    <lineage>
        <taxon>Bacteria</taxon>
        <taxon>Bacillati</taxon>
        <taxon>Mycoplasmatota</taxon>
        <taxon>Mollicutes</taxon>
        <taxon>Mycoplasmataceae</taxon>
        <taxon>Mycoplasma</taxon>
    </lineage>
</organism>
<gene>
    <name evidence="1" type="ORF">MHM_00530</name>
</gene>
<accession>G8C2M3</accession>
<evidence type="ECO:0000313" key="1">
    <source>
        <dbReference type="EMBL" id="CCE66571.1"/>
    </source>
</evidence>
<reference evidence="1" key="1">
    <citation type="submission" date="2011-11" db="EMBL/GenBank/DDBJ databases">
        <title>Complete genome sequence of Candidatus Mycoplasma haemominutum.</title>
        <authorList>
            <person name="Barker E.N."/>
            <person name="Darby A.C."/>
            <person name="Helps C.R."/>
            <person name="Peters I.R."/>
            <person name="Hughes M.A."/>
            <person name="Radford A.D."/>
            <person name="Novacco M."/>
            <person name="Boretti F."/>
            <person name="Hofmann-Lehmann R."/>
            <person name="Tasker S."/>
        </authorList>
    </citation>
    <scope>NUCLEOTIDE SEQUENCE</scope>
    <source>
        <strain evidence="1">Birmingham 1</strain>
    </source>
</reference>
<dbReference type="KEGG" id="mhb:MHM_00530"/>
<proteinExistence type="predicted"/>